<evidence type="ECO:0000259" key="2">
    <source>
        <dbReference type="Pfam" id="PF07727"/>
    </source>
</evidence>
<gene>
    <name evidence="4" type="ordered locus">LOC_Os12g14740</name>
</gene>
<dbReference type="SUPFAM" id="SSF56672">
    <property type="entry name" value="DNA/RNA polymerases"/>
    <property type="match status" value="1"/>
</dbReference>
<protein>
    <submittedName>
        <fullName evidence="4">Retrotransposon protein, putative, Ty1-copia subclass</fullName>
    </submittedName>
</protein>
<reference evidence="4" key="1">
    <citation type="journal article" date="2005" name="BMC Biol.">
        <title>The sequence of rice chromosomes 11 and 12, rich in disease resistance genes and recent gene duplications.</title>
        <authorList>
            <consortium name="The rice chromosomes 11 and 12 sequencing consortia"/>
        </authorList>
    </citation>
    <scope>NUCLEOTIDE SEQUENCE [LARGE SCALE GENOMIC DNA]</scope>
</reference>
<name>Q2QUX8_ORYSJ</name>
<dbReference type="AlphaFoldDB" id="Q2QUX8"/>
<feature type="domain" description="Retroviral polymerase SH3-like" evidence="3">
    <location>
        <begin position="49"/>
        <end position="110"/>
    </location>
</feature>
<dbReference type="InterPro" id="IPR057670">
    <property type="entry name" value="SH3_retrovirus"/>
</dbReference>
<dbReference type="InterPro" id="IPR013103">
    <property type="entry name" value="RVT_2"/>
</dbReference>
<proteinExistence type="predicted"/>
<dbReference type="InterPro" id="IPR043502">
    <property type="entry name" value="DNA/RNA_pol_sf"/>
</dbReference>
<feature type="region of interest" description="Disordered" evidence="1">
    <location>
        <begin position="163"/>
        <end position="245"/>
    </location>
</feature>
<dbReference type="PANTHER" id="PTHR11439">
    <property type="entry name" value="GAG-POL-RELATED RETROTRANSPOSON"/>
    <property type="match status" value="1"/>
</dbReference>
<reference evidence="4" key="3">
    <citation type="submission" date="2006-01" db="EMBL/GenBank/DDBJ databases">
        <authorList>
            <person name="Buell R."/>
        </authorList>
    </citation>
    <scope>NUCLEOTIDE SEQUENCE</scope>
</reference>
<dbReference type="Pfam" id="PF25597">
    <property type="entry name" value="SH3_retrovirus"/>
    <property type="match status" value="1"/>
</dbReference>
<dbReference type="Pfam" id="PF07727">
    <property type="entry name" value="RVT_2"/>
    <property type="match status" value="2"/>
</dbReference>
<organism evidence="4">
    <name type="scientific">Oryza sativa subsp. japonica</name>
    <name type="common">Rice</name>
    <dbReference type="NCBI Taxonomy" id="39947"/>
    <lineage>
        <taxon>Eukaryota</taxon>
        <taxon>Viridiplantae</taxon>
        <taxon>Streptophyta</taxon>
        <taxon>Embryophyta</taxon>
        <taxon>Tracheophyta</taxon>
        <taxon>Spermatophyta</taxon>
        <taxon>Magnoliopsida</taxon>
        <taxon>Liliopsida</taxon>
        <taxon>Poales</taxon>
        <taxon>Poaceae</taxon>
        <taxon>BOP clade</taxon>
        <taxon>Oryzoideae</taxon>
        <taxon>Oryzeae</taxon>
        <taxon>Oryzinae</taxon>
        <taxon>Oryza</taxon>
        <taxon>Oryza sativa</taxon>
    </lineage>
</organism>
<evidence type="ECO:0000256" key="1">
    <source>
        <dbReference type="SAM" id="MobiDB-lite"/>
    </source>
</evidence>
<evidence type="ECO:0000259" key="3">
    <source>
        <dbReference type="Pfam" id="PF25597"/>
    </source>
</evidence>
<feature type="domain" description="Reverse transcriptase Ty1/copia-type" evidence="2">
    <location>
        <begin position="369"/>
        <end position="488"/>
    </location>
</feature>
<reference evidence="4" key="2">
    <citation type="submission" date="2005-04" db="EMBL/GenBank/DDBJ databases">
        <authorList>
            <person name="Buell C.R."/>
            <person name="Wing R.A."/>
            <person name="McCombie W.A."/>
            <person name="Ouyang S."/>
        </authorList>
    </citation>
    <scope>NUCLEOTIDE SEQUENCE</scope>
</reference>
<dbReference type="EMBL" id="DP000011">
    <property type="protein sequence ID" value="ABA97278.2"/>
    <property type="molecule type" value="Genomic_DNA"/>
</dbReference>
<evidence type="ECO:0000313" key="4">
    <source>
        <dbReference type="EMBL" id="ABA97278.2"/>
    </source>
</evidence>
<dbReference type="CDD" id="cd09272">
    <property type="entry name" value="RNase_HI_RT_Ty1"/>
    <property type="match status" value="1"/>
</dbReference>
<sequence length="642" mass="70860">MPLKFWNEAVQAATYLINRVPSRVIQNMSPLEKLYHQKPDYSSLRVFGCACWPNLIPYNKHKLEFRSKHCVFLGFSNMHKGFKCLEVSTGRVYISRDVVFDETIFPFSEPHANAGARLRAEINLLPSDLFSPMRSQGDEPVLNHMINPLPTNLTVENELQDNTTAEPDAENPSGAENHSDLAPGSTSDDAQHGSGGHAPADHSLGDTCPPSPSDAARSRLVVDTRQPATGASSPDAHRLSVQGADVTSPKTTAAQVTAAQAIAAQVVAAQPMMAVVATAQRRQVSCRSKIGRAQGRKAVFARKRGKNIIGCKWVYKIKSKADGTLDRYKARLVAKGFKQRYDIDYEDTFSPVVKAATIRVILSLAVSREEEVYMHQPPGFEDPTKPHFVCKLDKALYGLKQAPRAWFSKLSKKLIDLGFIGSKADTSLFFLNKGGITMFVLVYVDDIIVASSSERATAALLQDLRGEFALKDLGELHYFLGIEDKYATDLLRKSGMLDCKPTNTPMSYLTLTRPDIAFSVNKVCQFLHAPTTVHWIAVKRILRYLKQCTQLGLKIHKSDSTLVSGFSNTDWAGSLDDRRSTGGFAVYLGSDLVSWSTRKQATISRSSTESEYKAIANATTEIMWVQTLLAELGIKTPRAARI</sequence>
<accession>Q2QUX8</accession>
<feature type="domain" description="Reverse transcriptase Ty1/copia-type" evidence="2">
    <location>
        <begin position="304"/>
        <end position="368"/>
    </location>
</feature>
<dbReference type="PANTHER" id="PTHR11439:SF450">
    <property type="entry name" value="REVERSE TRANSCRIPTASE TY1_COPIA-TYPE DOMAIN-CONTAINING PROTEIN"/>
    <property type="match status" value="1"/>
</dbReference>